<evidence type="ECO:0000313" key="2">
    <source>
        <dbReference type="EMBL" id="KAG7562491.1"/>
    </source>
</evidence>
<evidence type="ECO:0000256" key="1">
    <source>
        <dbReference type="SAM" id="MobiDB-lite"/>
    </source>
</evidence>
<organism evidence="2 3">
    <name type="scientific">Filobasidium floriforme</name>
    <dbReference type="NCBI Taxonomy" id="5210"/>
    <lineage>
        <taxon>Eukaryota</taxon>
        <taxon>Fungi</taxon>
        <taxon>Dikarya</taxon>
        <taxon>Basidiomycota</taxon>
        <taxon>Agaricomycotina</taxon>
        <taxon>Tremellomycetes</taxon>
        <taxon>Filobasidiales</taxon>
        <taxon>Filobasidiaceae</taxon>
        <taxon>Filobasidium</taxon>
    </lineage>
</organism>
<protein>
    <submittedName>
        <fullName evidence="2">Uncharacterized protein</fullName>
    </submittedName>
</protein>
<feature type="compositionally biased region" description="Basic and acidic residues" evidence="1">
    <location>
        <begin position="164"/>
        <end position="174"/>
    </location>
</feature>
<dbReference type="EMBL" id="JABELV010000031">
    <property type="protein sequence ID" value="KAG7562491.1"/>
    <property type="molecule type" value="Genomic_DNA"/>
</dbReference>
<name>A0A8K0JNN4_9TREE</name>
<sequence length="219" mass="23843">MSTFVIDLIIQTEVATPVYSHVDILDAVEKTLRDDLRPAFPGKAVAFRYTPTSPLPAGAATLTDKHLVGVVSSPLPAGAATLTDKHLVAVVFEVDDLRLLNNGYIKRYNPYPDSPAAAAKYEKHIELKGLELKGLELKGHELKYEQAKCAAAKEKAPKSKSKAKASDGFKEKAPKSKAKAKATKRAKKAYKLRANQNNLKAENQRLKAENARLKAALIA</sequence>
<reference evidence="2" key="1">
    <citation type="submission" date="2020-04" db="EMBL/GenBank/DDBJ databases">
        <title>Analysis of mating type loci in Filobasidium floriforme.</title>
        <authorList>
            <person name="Nowrousian M."/>
        </authorList>
    </citation>
    <scope>NUCLEOTIDE SEQUENCE</scope>
    <source>
        <strain evidence="2">CBS 6242</strain>
    </source>
</reference>
<feature type="region of interest" description="Disordered" evidence="1">
    <location>
        <begin position="153"/>
        <end position="205"/>
    </location>
</feature>
<comment type="caution">
    <text evidence="2">The sequence shown here is derived from an EMBL/GenBank/DDBJ whole genome shotgun (WGS) entry which is preliminary data.</text>
</comment>
<feature type="compositionally biased region" description="Basic residues" evidence="1">
    <location>
        <begin position="175"/>
        <end position="191"/>
    </location>
</feature>
<dbReference type="Proteomes" id="UP000812966">
    <property type="component" value="Unassembled WGS sequence"/>
</dbReference>
<accession>A0A8K0JNN4</accession>
<dbReference type="AlphaFoldDB" id="A0A8K0JNN4"/>
<gene>
    <name evidence="2" type="ORF">FFLO_02070</name>
</gene>
<evidence type="ECO:0000313" key="3">
    <source>
        <dbReference type="Proteomes" id="UP000812966"/>
    </source>
</evidence>
<proteinExistence type="predicted"/>
<keyword evidence="3" id="KW-1185">Reference proteome</keyword>